<feature type="transmembrane region" description="Helical" evidence="6">
    <location>
        <begin position="53"/>
        <end position="78"/>
    </location>
</feature>
<dbReference type="GO" id="GO:0016020">
    <property type="term" value="C:membrane"/>
    <property type="evidence" value="ECO:0007669"/>
    <property type="project" value="UniProtKB-SubCell"/>
</dbReference>
<dbReference type="InterPro" id="IPR049326">
    <property type="entry name" value="Rhodopsin_dom_fungi"/>
</dbReference>
<comment type="subcellular location">
    <subcellularLocation>
        <location evidence="1">Membrane</location>
        <topology evidence="1">Multi-pass membrane protein</topology>
    </subcellularLocation>
</comment>
<dbReference type="Proteomes" id="UP000256328">
    <property type="component" value="Unassembled WGS sequence"/>
</dbReference>
<keyword evidence="9" id="KW-1185">Reference proteome</keyword>
<evidence type="ECO:0000256" key="4">
    <source>
        <dbReference type="ARBA" id="ARBA00023136"/>
    </source>
</evidence>
<feature type="transmembrane region" description="Helical" evidence="6">
    <location>
        <begin position="12"/>
        <end position="33"/>
    </location>
</feature>
<keyword evidence="4 6" id="KW-0472">Membrane</keyword>
<proteinExistence type="inferred from homology"/>
<evidence type="ECO:0000259" key="7">
    <source>
        <dbReference type="Pfam" id="PF20684"/>
    </source>
</evidence>
<keyword evidence="3 6" id="KW-1133">Transmembrane helix</keyword>
<dbReference type="Pfam" id="PF20684">
    <property type="entry name" value="Fung_rhodopsin"/>
    <property type="match status" value="1"/>
</dbReference>
<evidence type="ECO:0000256" key="6">
    <source>
        <dbReference type="SAM" id="Phobius"/>
    </source>
</evidence>
<gene>
    <name evidence="8" type="ORF">BP5796_12012</name>
</gene>
<dbReference type="EMBL" id="PDLN01000020">
    <property type="protein sequence ID" value="RDW59088.1"/>
    <property type="molecule type" value="Genomic_DNA"/>
</dbReference>
<dbReference type="PANTHER" id="PTHR33048:SF47">
    <property type="entry name" value="INTEGRAL MEMBRANE PROTEIN-RELATED"/>
    <property type="match status" value="1"/>
</dbReference>
<name>A0A3D8QBV0_9HELO</name>
<protein>
    <recommendedName>
        <fullName evidence="7">Rhodopsin domain-containing protein</fullName>
    </recommendedName>
</protein>
<dbReference type="AlphaFoldDB" id="A0A3D8QBV0"/>
<evidence type="ECO:0000256" key="2">
    <source>
        <dbReference type="ARBA" id="ARBA00022692"/>
    </source>
</evidence>
<comment type="caution">
    <text evidence="8">The sequence shown here is derived from an EMBL/GenBank/DDBJ whole genome shotgun (WGS) entry which is preliminary data.</text>
</comment>
<evidence type="ECO:0000313" key="9">
    <source>
        <dbReference type="Proteomes" id="UP000256328"/>
    </source>
</evidence>
<feature type="domain" description="Rhodopsin" evidence="7">
    <location>
        <begin position="1"/>
        <end position="67"/>
    </location>
</feature>
<accession>A0A3D8QBV0</accession>
<evidence type="ECO:0000256" key="1">
    <source>
        <dbReference type="ARBA" id="ARBA00004141"/>
    </source>
</evidence>
<dbReference type="PANTHER" id="PTHR33048">
    <property type="entry name" value="PTH11-LIKE INTEGRAL MEMBRANE PROTEIN (AFU_ORTHOLOGUE AFUA_5G11245)"/>
    <property type="match status" value="1"/>
</dbReference>
<sequence length="139" mass="15570">MRLSMPWKQKIVLGVVLSLGIFVILSAILTKVFNLTDIFDPTYMLWYIRESSVAIYVGNLPMIWPLLCEWFPALNGLVQRERTLRLQENGRSVTLAMSNTSKVLPRVPDSQGSTLSPAHDRDSFDIGVVTTIGSIDEST</sequence>
<dbReference type="OrthoDB" id="3903189at2759"/>
<evidence type="ECO:0000313" key="8">
    <source>
        <dbReference type="EMBL" id="RDW59088.1"/>
    </source>
</evidence>
<evidence type="ECO:0000256" key="3">
    <source>
        <dbReference type="ARBA" id="ARBA00022989"/>
    </source>
</evidence>
<organism evidence="8 9">
    <name type="scientific">Coleophoma crateriformis</name>
    <dbReference type="NCBI Taxonomy" id="565419"/>
    <lineage>
        <taxon>Eukaryota</taxon>
        <taxon>Fungi</taxon>
        <taxon>Dikarya</taxon>
        <taxon>Ascomycota</taxon>
        <taxon>Pezizomycotina</taxon>
        <taxon>Leotiomycetes</taxon>
        <taxon>Helotiales</taxon>
        <taxon>Dermateaceae</taxon>
        <taxon>Coleophoma</taxon>
    </lineage>
</organism>
<reference evidence="8 9" key="1">
    <citation type="journal article" date="2018" name="IMA Fungus">
        <title>IMA Genome-F 9: Draft genome sequence of Annulohypoxylon stygium, Aspergillus mulundensis, Berkeleyomyces basicola (syn. Thielaviopsis basicola), Ceratocystis smalleyi, two Cercospora beticola strains, Coleophoma cylindrospora, Fusarium fracticaudum, Phialophora cf. hyalina, and Morchella septimelata.</title>
        <authorList>
            <person name="Wingfield B.D."/>
            <person name="Bills G.F."/>
            <person name="Dong Y."/>
            <person name="Huang W."/>
            <person name="Nel W.J."/>
            <person name="Swalarsk-Parry B.S."/>
            <person name="Vaghefi N."/>
            <person name="Wilken P.M."/>
            <person name="An Z."/>
            <person name="de Beer Z.W."/>
            <person name="De Vos L."/>
            <person name="Chen L."/>
            <person name="Duong T.A."/>
            <person name="Gao Y."/>
            <person name="Hammerbacher A."/>
            <person name="Kikkert J.R."/>
            <person name="Li Y."/>
            <person name="Li H."/>
            <person name="Li K."/>
            <person name="Li Q."/>
            <person name="Liu X."/>
            <person name="Ma X."/>
            <person name="Naidoo K."/>
            <person name="Pethybridge S.J."/>
            <person name="Sun J."/>
            <person name="Steenkamp E.T."/>
            <person name="van der Nest M.A."/>
            <person name="van Wyk S."/>
            <person name="Wingfield M.J."/>
            <person name="Xiong C."/>
            <person name="Yue Q."/>
            <person name="Zhang X."/>
        </authorList>
    </citation>
    <scope>NUCLEOTIDE SEQUENCE [LARGE SCALE GENOMIC DNA]</scope>
    <source>
        <strain evidence="8 9">BP5796</strain>
    </source>
</reference>
<dbReference type="InterPro" id="IPR052337">
    <property type="entry name" value="SAT4-like"/>
</dbReference>
<evidence type="ECO:0000256" key="5">
    <source>
        <dbReference type="ARBA" id="ARBA00038359"/>
    </source>
</evidence>
<keyword evidence="2 6" id="KW-0812">Transmembrane</keyword>
<comment type="similarity">
    <text evidence="5">Belongs to the SAT4 family.</text>
</comment>